<dbReference type="PROSITE" id="PS50157">
    <property type="entry name" value="ZINC_FINGER_C2H2_2"/>
    <property type="match status" value="1"/>
</dbReference>
<dbReference type="OrthoDB" id="610608at2759"/>
<feature type="compositionally biased region" description="Low complexity" evidence="2">
    <location>
        <begin position="295"/>
        <end position="308"/>
    </location>
</feature>
<feature type="region of interest" description="Disordered" evidence="2">
    <location>
        <begin position="289"/>
        <end position="366"/>
    </location>
</feature>
<dbReference type="Proteomes" id="UP000224854">
    <property type="component" value="Unassembled WGS sequence"/>
</dbReference>
<feature type="region of interest" description="Disordered" evidence="2">
    <location>
        <begin position="167"/>
        <end position="238"/>
    </location>
</feature>
<comment type="caution">
    <text evidence="4">The sequence shown here is derived from an EMBL/GenBank/DDBJ whole genome shotgun (WGS) entry which is preliminary data.</text>
</comment>
<dbReference type="PANTHER" id="PTHR38166:SF1">
    <property type="entry name" value="C2H2-TYPE DOMAIN-CONTAINING PROTEIN"/>
    <property type="match status" value="1"/>
</dbReference>
<evidence type="ECO:0000256" key="2">
    <source>
        <dbReference type="SAM" id="MobiDB-lite"/>
    </source>
</evidence>
<dbReference type="EMBL" id="NJEU01000359">
    <property type="protein sequence ID" value="PHH75665.1"/>
    <property type="molecule type" value="Genomic_DNA"/>
</dbReference>
<keyword evidence="1" id="KW-0863">Zinc-finger</keyword>
<evidence type="ECO:0000313" key="4">
    <source>
        <dbReference type="EMBL" id="PHH75665.1"/>
    </source>
</evidence>
<feature type="compositionally biased region" description="Polar residues" evidence="2">
    <location>
        <begin position="129"/>
        <end position="139"/>
    </location>
</feature>
<sequence length="667" mass="73685">MAHHVHDSGQSLERLPLCLRDLSRQYSHPLDPYKPLAHLDAHVQQQQMRKRFPDLLALNPNAFGLRSRTDSTRSSFSSAHVPDSATTYSASTLASPLSSNYAGEIQEQLAAHTLRDGPTPPRRIRHGHQPSSATTCSTFVNDDHVPVADVTPSDIAAKLRQLHQDLPEPLDVCQDDSSGTPLTDRGTRGHDNGARQALYGHCLTRKSSTPWSMSGDEEDNDDDDDDDDDNDDMASRVDQVGIDSVLDYTLQAVYGVEVRDSLGSRATLRQLGVKFIHSLGMHIEQSLHKANGGQTTKTTSSSSTSTPSQATCHGGIRGSGSGKRKKQAGGHGDKGDEFSDDEASGYGPAKRAKPSGKDEDNLRLSCPYRKRNPRRFNVRDHHSCAMTYFPKFAELRQHIVKQHKREFPSAFVCDRCTREFKTRKELRDHQRQPREHMCEVSDHDAESGIDASTAIRLVSRKRAGGTSAETQWREIWSMLFPDDDDAMVRPYDFTPVIEHFELSSQFLDSFRLLQSSLRNKISNPATLETLATKFQQCFVEAVDSCASVARRMPYANRSNKRNNEQVPQARRAQGIVASRPDSGVIMVDDGSEESGSVFGQRDGMRGVATGMRQLRPAPPSSAEYLSLPQLASCNSIQSWNSSVLLDHAMPALGWSMADCGVGGQGVF</sequence>
<dbReference type="PANTHER" id="PTHR38166">
    <property type="entry name" value="C2H2-TYPE DOMAIN-CONTAINING PROTEIN-RELATED"/>
    <property type="match status" value="1"/>
</dbReference>
<feature type="domain" description="C2H2-type" evidence="3">
    <location>
        <begin position="411"/>
        <end position="441"/>
    </location>
</feature>
<evidence type="ECO:0000313" key="5">
    <source>
        <dbReference type="Proteomes" id="UP000224854"/>
    </source>
</evidence>
<name>A0A2C5Z1J0_9HYPO</name>
<dbReference type="InterPro" id="IPR013087">
    <property type="entry name" value="Znf_C2H2_type"/>
</dbReference>
<feature type="region of interest" description="Disordered" evidence="2">
    <location>
        <begin position="114"/>
        <end position="139"/>
    </location>
</feature>
<organism evidence="4 5">
    <name type="scientific">Ophiocordyceps australis</name>
    <dbReference type="NCBI Taxonomy" id="1399860"/>
    <lineage>
        <taxon>Eukaryota</taxon>
        <taxon>Fungi</taxon>
        <taxon>Dikarya</taxon>
        <taxon>Ascomycota</taxon>
        <taxon>Pezizomycotina</taxon>
        <taxon>Sordariomycetes</taxon>
        <taxon>Hypocreomycetidae</taxon>
        <taxon>Hypocreales</taxon>
        <taxon>Ophiocordycipitaceae</taxon>
        <taxon>Ophiocordyceps</taxon>
    </lineage>
</organism>
<reference evidence="4 5" key="1">
    <citation type="submission" date="2017-06" db="EMBL/GenBank/DDBJ databases">
        <title>Ant-infecting Ophiocordyceps genomes reveal a high diversity of potential behavioral manipulation genes and a possible major role for enterotoxins.</title>
        <authorList>
            <person name="De Bekker C."/>
            <person name="Evans H.C."/>
            <person name="Brachmann A."/>
            <person name="Hughes D.P."/>
        </authorList>
    </citation>
    <scope>NUCLEOTIDE SEQUENCE [LARGE SCALE GENOMIC DNA]</scope>
    <source>
        <strain evidence="4 5">1348a</strain>
    </source>
</reference>
<keyword evidence="1" id="KW-0479">Metal-binding</keyword>
<gene>
    <name evidence="4" type="ORF">CDD82_4332</name>
</gene>
<feature type="compositionally biased region" description="Acidic residues" evidence="2">
    <location>
        <begin position="215"/>
        <end position="232"/>
    </location>
</feature>
<dbReference type="GO" id="GO:0008270">
    <property type="term" value="F:zinc ion binding"/>
    <property type="evidence" value="ECO:0007669"/>
    <property type="project" value="UniProtKB-KW"/>
</dbReference>
<evidence type="ECO:0000259" key="3">
    <source>
        <dbReference type="PROSITE" id="PS50157"/>
    </source>
</evidence>
<proteinExistence type="predicted"/>
<keyword evidence="5" id="KW-1185">Reference proteome</keyword>
<evidence type="ECO:0000256" key="1">
    <source>
        <dbReference type="PROSITE-ProRule" id="PRU00042"/>
    </source>
</evidence>
<accession>A0A2C5Z1J0</accession>
<dbReference type="AlphaFoldDB" id="A0A2C5Z1J0"/>
<keyword evidence="1" id="KW-0862">Zinc</keyword>
<protein>
    <recommendedName>
        <fullName evidence="3">C2H2-type domain-containing protein</fullName>
    </recommendedName>
</protein>